<organism evidence="2 3">
    <name type="scientific">Virgibacillus necropolis</name>
    <dbReference type="NCBI Taxonomy" id="163877"/>
    <lineage>
        <taxon>Bacteria</taxon>
        <taxon>Bacillati</taxon>
        <taxon>Bacillota</taxon>
        <taxon>Bacilli</taxon>
        <taxon>Bacillales</taxon>
        <taxon>Bacillaceae</taxon>
        <taxon>Virgibacillus</taxon>
    </lineage>
</organism>
<accession>A0A221M8A9</accession>
<dbReference type="EMBL" id="CP022437">
    <property type="protein sequence ID" value="ASN03870.1"/>
    <property type="molecule type" value="Genomic_DNA"/>
</dbReference>
<evidence type="ECO:0000313" key="2">
    <source>
        <dbReference type="EMBL" id="ASN03870.1"/>
    </source>
</evidence>
<feature type="compositionally biased region" description="Basic residues" evidence="1">
    <location>
        <begin position="1"/>
        <end position="12"/>
    </location>
</feature>
<proteinExistence type="predicted"/>
<evidence type="ECO:0000313" key="3">
    <source>
        <dbReference type="Proteomes" id="UP000204391"/>
    </source>
</evidence>
<reference evidence="2 3" key="1">
    <citation type="journal article" date="2003" name="Int. J. Syst. Evol. Microbiol.">
        <title>Virgibacillus carmonensis sp. nov., Virgibacillus necropolis sp. nov. and Virgibacillus picturae sp. nov., three novel species isolated from deteriorated mural paintings, transfer of the species of the genus salibacillus to Virgibacillus, as Virgibacillus marismortui comb. nov. and Virgibacillus salexigens comb. nov., and emended description of the genus Virgibacillus.</title>
        <authorList>
            <person name="Heyrman J."/>
            <person name="Logan N.A."/>
            <person name="Busse H.J."/>
            <person name="Balcaen A."/>
            <person name="Lebbe L."/>
            <person name="Rodriguez-Diaz M."/>
            <person name="Swings J."/>
            <person name="De Vos P."/>
        </authorList>
    </citation>
    <scope>NUCLEOTIDE SEQUENCE [LARGE SCALE GENOMIC DNA]</scope>
    <source>
        <strain evidence="2 3">LMG 19488</strain>
    </source>
</reference>
<dbReference type="RefSeq" id="WP_089530440.1">
    <property type="nucleotide sequence ID" value="NZ_CP022437.1"/>
</dbReference>
<name>A0A221M8A9_9BACI</name>
<keyword evidence="3" id="KW-1185">Reference proteome</keyword>
<sequence length="66" mass="8012">MGKSYARRQREKRIREGRPNPVNSRSPFAQLDLRTRKTKSKKDILYRNKYKNRNPKQWEGDSYLIS</sequence>
<dbReference type="OrthoDB" id="2365803at2"/>
<evidence type="ECO:0000256" key="1">
    <source>
        <dbReference type="SAM" id="MobiDB-lite"/>
    </source>
</evidence>
<feature type="region of interest" description="Disordered" evidence="1">
    <location>
        <begin position="1"/>
        <end position="66"/>
    </location>
</feature>
<gene>
    <name evidence="2" type="ORF">CFK40_02070</name>
</gene>
<dbReference type="Proteomes" id="UP000204391">
    <property type="component" value="Chromosome"/>
</dbReference>
<protein>
    <submittedName>
        <fullName evidence="2">Uncharacterized protein</fullName>
    </submittedName>
</protein>
<dbReference type="KEGG" id="vne:CFK40_02070"/>
<dbReference type="AlphaFoldDB" id="A0A221M8A9"/>